<protein>
    <recommendedName>
        <fullName evidence="8">Sporulation membrane protein YtaF</fullName>
    </recommendedName>
</protein>
<reference evidence="6 7" key="1">
    <citation type="journal article" date="2016" name="Genome Announc.">
        <title>Whole-Genome Sequence of Rummeliibacillus stabekisii Strain PP9 Isolated from Antarctic Soil.</title>
        <authorList>
            <person name="da Mota F.F."/>
            <person name="Vollu R.E."/>
            <person name="Jurelevicius D."/>
            <person name="Seldin L."/>
        </authorList>
    </citation>
    <scope>NUCLEOTIDE SEQUENCE [LARGE SCALE GENOMIC DNA]</scope>
    <source>
        <strain evidence="6 7">PP9</strain>
    </source>
</reference>
<keyword evidence="1" id="KW-1003">Cell membrane</keyword>
<evidence type="ECO:0000256" key="3">
    <source>
        <dbReference type="ARBA" id="ARBA00022989"/>
    </source>
</evidence>
<keyword evidence="4 5" id="KW-0472">Membrane</keyword>
<evidence type="ECO:0000313" key="7">
    <source>
        <dbReference type="Proteomes" id="UP000076021"/>
    </source>
</evidence>
<accession>A0A143HD71</accession>
<evidence type="ECO:0000256" key="5">
    <source>
        <dbReference type="SAM" id="Phobius"/>
    </source>
</evidence>
<dbReference type="InterPro" id="IPR003810">
    <property type="entry name" value="Mntp/YtaF"/>
</dbReference>
<sequence>MHWITIILIGIAANLDNLGIGLAYGIKKTRIPLLSNVTIAFISMAVTYISVKIGSAIAHYLSPHLADMIGSFLLAGIGIYMIVDDLLKTKKDFNLDKIDKDQNNIISFKEAALLGLILSINCLATGIAIGANGISAIWTVLSIGFFSVVAFSIGGEFGLRISKTVIGRKATILSGVLLIFIGIFELFI</sequence>
<gene>
    <name evidence="6" type="ORF">ATY39_09550</name>
</gene>
<dbReference type="KEGG" id="rst:ATY39_09550"/>
<evidence type="ECO:0000256" key="1">
    <source>
        <dbReference type="ARBA" id="ARBA00022475"/>
    </source>
</evidence>
<dbReference type="Proteomes" id="UP000076021">
    <property type="component" value="Chromosome"/>
</dbReference>
<dbReference type="AlphaFoldDB" id="A0A143HD71"/>
<keyword evidence="7" id="KW-1185">Reference proteome</keyword>
<reference evidence="7" key="2">
    <citation type="submission" date="2016-03" db="EMBL/GenBank/DDBJ databases">
        <authorList>
            <person name="Ploux O."/>
        </authorList>
    </citation>
    <scope>NUCLEOTIDE SEQUENCE [LARGE SCALE GENOMIC DNA]</scope>
    <source>
        <strain evidence="7">PP9</strain>
    </source>
</reference>
<evidence type="ECO:0000256" key="2">
    <source>
        <dbReference type="ARBA" id="ARBA00022692"/>
    </source>
</evidence>
<evidence type="ECO:0000256" key="4">
    <source>
        <dbReference type="ARBA" id="ARBA00023136"/>
    </source>
</evidence>
<dbReference type="EMBL" id="CP014806">
    <property type="protein sequence ID" value="AMW99683.1"/>
    <property type="molecule type" value="Genomic_DNA"/>
</dbReference>
<evidence type="ECO:0000313" key="6">
    <source>
        <dbReference type="EMBL" id="AMW99683.1"/>
    </source>
</evidence>
<feature type="transmembrane region" description="Helical" evidence="5">
    <location>
        <begin position="68"/>
        <end position="87"/>
    </location>
</feature>
<dbReference type="PANTHER" id="PTHR35529">
    <property type="entry name" value="MANGANESE EFFLUX PUMP MNTP-RELATED"/>
    <property type="match status" value="1"/>
</dbReference>
<proteinExistence type="predicted"/>
<feature type="transmembrane region" description="Helical" evidence="5">
    <location>
        <begin position="170"/>
        <end position="187"/>
    </location>
</feature>
<keyword evidence="3 5" id="KW-1133">Transmembrane helix</keyword>
<name>A0A143HD71_9BACL</name>
<dbReference type="OrthoDB" id="1679205at2"/>
<feature type="transmembrane region" description="Helical" evidence="5">
    <location>
        <begin position="108"/>
        <end position="130"/>
    </location>
</feature>
<feature type="transmembrane region" description="Helical" evidence="5">
    <location>
        <begin position="6"/>
        <end position="26"/>
    </location>
</feature>
<evidence type="ECO:0008006" key="8">
    <source>
        <dbReference type="Google" id="ProtNLM"/>
    </source>
</evidence>
<dbReference type="RefSeq" id="WP_066789131.1">
    <property type="nucleotide sequence ID" value="NZ_CP014806.1"/>
</dbReference>
<dbReference type="PANTHER" id="PTHR35529:SF2">
    <property type="entry name" value="SPORULATION PROTEIN YTAF-RELATED"/>
    <property type="match status" value="1"/>
</dbReference>
<dbReference type="Pfam" id="PF02659">
    <property type="entry name" value="Mntp"/>
    <property type="match status" value="1"/>
</dbReference>
<organism evidence="6 7">
    <name type="scientific">Rummeliibacillus stabekisii</name>
    <dbReference type="NCBI Taxonomy" id="241244"/>
    <lineage>
        <taxon>Bacteria</taxon>
        <taxon>Bacillati</taxon>
        <taxon>Bacillota</taxon>
        <taxon>Bacilli</taxon>
        <taxon>Bacillales</taxon>
        <taxon>Caryophanaceae</taxon>
        <taxon>Rummeliibacillus</taxon>
    </lineage>
</organism>
<dbReference type="STRING" id="241244.ATY39_09550"/>
<feature type="transmembrane region" description="Helical" evidence="5">
    <location>
        <begin position="38"/>
        <end position="62"/>
    </location>
</feature>
<keyword evidence="2 5" id="KW-0812">Transmembrane</keyword>
<feature type="transmembrane region" description="Helical" evidence="5">
    <location>
        <begin position="136"/>
        <end position="158"/>
    </location>
</feature>